<dbReference type="AlphaFoldDB" id="A0AA35TP69"/>
<dbReference type="EMBL" id="CASHTH010003880">
    <property type="protein sequence ID" value="CAI8050602.1"/>
    <property type="molecule type" value="Genomic_DNA"/>
</dbReference>
<dbReference type="InterPro" id="IPR007317">
    <property type="entry name" value="GET4"/>
</dbReference>
<dbReference type="GO" id="GO:0045048">
    <property type="term" value="P:protein insertion into ER membrane"/>
    <property type="evidence" value="ECO:0007669"/>
    <property type="project" value="InterPro"/>
</dbReference>
<dbReference type="Gene3D" id="1.25.40.10">
    <property type="entry name" value="Tetratricopeptide repeat domain"/>
    <property type="match status" value="1"/>
</dbReference>
<evidence type="ECO:0000256" key="1">
    <source>
        <dbReference type="ARBA" id="ARBA00005351"/>
    </source>
</evidence>
<name>A0AA35TP69_GEOBA</name>
<accession>A0AA35TP69</accession>
<dbReference type="GO" id="GO:0071818">
    <property type="term" value="C:BAT3 complex"/>
    <property type="evidence" value="ECO:0007669"/>
    <property type="project" value="TreeGrafter"/>
</dbReference>
<sequence length="444" mass="48667">MAEKAASGPRPAGRPVSSRRSGRVEEKLKQKIRDKEYYEAHQTYRVLFQRYKAQGKENEALELVYNGALLLLQHGQLSSGSDLGMLLVQHLKDKKTPVRDELLEKIGILFGSYTGRTALTESSGLPETESSGAMDSTNCAEPAAPGVLQVIPEVDGREAFLRAALKWSNMVADEEQWKYGHPKLHKMAASTYWRERQYVKAREHFLYAEQPQEFGNMLVELAMTFGYSGEADLFIAQAVLQMLVLKDRKGGLAVFNTYTRKHPKFKTDNPPYLHHPTLNFVWFLLCACKDRSREVFQCLRNNYSPTINRDPSFNEYLDKIGEAWFAPPNQARPAGTTTGPSGGIFSGLGGTGGLLEGILNSISSVLPQAAGAAVSAAAAGGQGSSGPPPMNFTVPSSTGTTHIHVGTMPTPETAEPPHMGAYIGEIPFPFPGFPIEHPVWTPTS</sequence>
<protein>
    <submittedName>
        <fullName evidence="3">Golgi to ER traffic protein 4 homolog</fullName>
    </submittedName>
</protein>
<comment type="caution">
    <text evidence="3">The sequence shown here is derived from an EMBL/GenBank/DDBJ whole genome shotgun (WGS) entry which is preliminary data.</text>
</comment>
<gene>
    <name evidence="3" type="ORF">GBAR_LOCUS27771</name>
</gene>
<feature type="region of interest" description="Disordered" evidence="2">
    <location>
        <begin position="1"/>
        <end position="27"/>
    </location>
</feature>
<evidence type="ECO:0000313" key="3">
    <source>
        <dbReference type="EMBL" id="CAI8050602.1"/>
    </source>
</evidence>
<reference evidence="3" key="1">
    <citation type="submission" date="2023-03" db="EMBL/GenBank/DDBJ databases">
        <authorList>
            <person name="Steffen K."/>
            <person name="Cardenas P."/>
        </authorList>
    </citation>
    <scope>NUCLEOTIDE SEQUENCE</scope>
</reference>
<dbReference type="PANTHER" id="PTHR12875">
    <property type="entry name" value="GOLGI TO ER TRAFFIC PROTEIN 4 HOMOLOG"/>
    <property type="match status" value="1"/>
</dbReference>
<feature type="compositionally biased region" description="Low complexity" evidence="2">
    <location>
        <begin position="7"/>
        <end position="19"/>
    </location>
</feature>
<proteinExistence type="inferred from homology"/>
<organism evidence="3 4">
    <name type="scientific">Geodia barretti</name>
    <name type="common">Barrett's horny sponge</name>
    <dbReference type="NCBI Taxonomy" id="519541"/>
    <lineage>
        <taxon>Eukaryota</taxon>
        <taxon>Metazoa</taxon>
        <taxon>Porifera</taxon>
        <taxon>Demospongiae</taxon>
        <taxon>Heteroscleromorpha</taxon>
        <taxon>Tetractinellida</taxon>
        <taxon>Astrophorina</taxon>
        <taxon>Geodiidae</taxon>
        <taxon>Geodia</taxon>
    </lineage>
</organism>
<dbReference type="PANTHER" id="PTHR12875:SF0">
    <property type="entry name" value="GOLGI TO ER TRAFFIC PROTEIN 4 HOMOLOG"/>
    <property type="match status" value="1"/>
</dbReference>
<dbReference type="InterPro" id="IPR011990">
    <property type="entry name" value="TPR-like_helical_dom_sf"/>
</dbReference>
<evidence type="ECO:0000256" key="2">
    <source>
        <dbReference type="SAM" id="MobiDB-lite"/>
    </source>
</evidence>
<dbReference type="Pfam" id="PF04190">
    <property type="entry name" value="GET4"/>
    <property type="match status" value="1"/>
</dbReference>
<dbReference type="Proteomes" id="UP001174909">
    <property type="component" value="Unassembled WGS sequence"/>
</dbReference>
<keyword evidence="4" id="KW-1185">Reference proteome</keyword>
<evidence type="ECO:0000313" key="4">
    <source>
        <dbReference type="Proteomes" id="UP001174909"/>
    </source>
</evidence>
<comment type="similarity">
    <text evidence="1">Belongs to the GET4 family.</text>
</comment>